<dbReference type="InterPro" id="IPR036282">
    <property type="entry name" value="Glutathione-S-Trfase_C_sf"/>
</dbReference>
<dbReference type="Gene3D" id="1.20.1050.10">
    <property type="match status" value="1"/>
</dbReference>
<evidence type="ECO:0000313" key="3">
    <source>
        <dbReference type="Proteomes" id="UP000705379"/>
    </source>
</evidence>
<dbReference type="InterPro" id="IPR040079">
    <property type="entry name" value="Glutathione_S-Trfase"/>
</dbReference>
<sequence length="216" mass="23748">MTLSDTLRFFHAPFTRSTVIRTLLEELNAPYELHAIDHDGGETQSAAYLDINPLGKVPAIVHRGQLITEQVALCIYLGDLFPQAGLTPGLEDPLRGPYLRWLAFAGSSFEPALVDKAMKREPAPRSMSPYGLHEDMVETLRGQLAKGPYILGERMTVADVLWGKAVGWALQFELVPALSEFADYSARMSSRPAFTKVMALDGELQAKQKAEADTAS</sequence>
<dbReference type="PROSITE" id="PS50404">
    <property type="entry name" value="GST_NTER"/>
    <property type="match status" value="1"/>
</dbReference>
<dbReference type="EMBL" id="QTKU01000001">
    <property type="protein sequence ID" value="MBS8259936.1"/>
    <property type="molecule type" value="Genomic_DNA"/>
</dbReference>
<proteinExistence type="predicted"/>
<accession>A0A944CD43</accession>
<evidence type="ECO:0000313" key="2">
    <source>
        <dbReference type="EMBL" id="MBS8259936.1"/>
    </source>
</evidence>
<gene>
    <name evidence="2" type="ORF">DYI23_06865</name>
</gene>
<reference evidence="2" key="1">
    <citation type="submission" date="2018-08" db="EMBL/GenBank/DDBJ databases">
        <authorList>
            <person name="Jin W."/>
            <person name="Wang H."/>
            <person name="Yang Y."/>
            <person name="Li M."/>
            <person name="Liu J."/>
        </authorList>
    </citation>
    <scope>NUCLEOTIDE SEQUENCE</scope>
    <source>
        <strain evidence="2">AESS21</strain>
    </source>
</reference>
<dbReference type="InterPro" id="IPR036249">
    <property type="entry name" value="Thioredoxin-like_sf"/>
</dbReference>
<dbReference type="InterPro" id="IPR004045">
    <property type="entry name" value="Glutathione_S-Trfase_N"/>
</dbReference>
<dbReference type="Proteomes" id="UP000705379">
    <property type="component" value="Unassembled WGS sequence"/>
</dbReference>
<dbReference type="SUPFAM" id="SSF52833">
    <property type="entry name" value="Thioredoxin-like"/>
    <property type="match status" value="1"/>
</dbReference>
<dbReference type="RefSeq" id="WP_213215500.1">
    <property type="nucleotide sequence ID" value="NZ_QTKU01000001.1"/>
</dbReference>
<dbReference type="SFLD" id="SFLDG00358">
    <property type="entry name" value="Main_(cytGST)"/>
    <property type="match status" value="1"/>
</dbReference>
<dbReference type="CDD" id="cd03046">
    <property type="entry name" value="GST_N_GTT1_like"/>
    <property type="match status" value="1"/>
</dbReference>
<reference evidence="2" key="2">
    <citation type="journal article" date="2021" name="Microorganisms">
        <title>Bacterial Dimethylsulfoniopropionate Biosynthesis in the East China Sea.</title>
        <authorList>
            <person name="Liu J."/>
            <person name="Zhang Y."/>
            <person name="Liu J."/>
            <person name="Zhong H."/>
            <person name="Williams B.T."/>
            <person name="Zheng Y."/>
            <person name="Curson A.R.J."/>
            <person name="Sun C."/>
            <person name="Sun H."/>
            <person name="Song D."/>
            <person name="Wagner Mackenzie B."/>
            <person name="Bermejo Martinez A."/>
            <person name="Todd J.D."/>
            <person name="Zhang X.H."/>
        </authorList>
    </citation>
    <scope>NUCLEOTIDE SEQUENCE</scope>
    <source>
        <strain evidence="2">AESS21</strain>
    </source>
</reference>
<protein>
    <submittedName>
        <fullName evidence="2">Glutathione S-transferase family protein</fullName>
    </submittedName>
</protein>
<dbReference type="AlphaFoldDB" id="A0A944CD43"/>
<feature type="domain" description="GST N-terminal" evidence="1">
    <location>
        <begin position="4"/>
        <end position="85"/>
    </location>
</feature>
<dbReference type="SFLD" id="SFLDS00019">
    <property type="entry name" value="Glutathione_Transferase_(cytos"/>
    <property type="match status" value="1"/>
</dbReference>
<dbReference type="PANTHER" id="PTHR44051">
    <property type="entry name" value="GLUTATHIONE S-TRANSFERASE-RELATED"/>
    <property type="match status" value="1"/>
</dbReference>
<name>A0A944CD43_9HYPH</name>
<dbReference type="PANTHER" id="PTHR44051:SF21">
    <property type="entry name" value="GLUTATHIONE S-TRANSFERASE FAMILY PROTEIN"/>
    <property type="match status" value="1"/>
</dbReference>
<comment type="caution">
    <text evidence="2">The sequence shown here is derived from an EMBL/GenBank/DDBJ whole genome shotgun (WGS) entry which is preliminary data.</text>
</comment>
<dbReference type="Pfam" id="PF02798">
    <property type="entry name" value="GST_N"/>
    <property type="match status" value="1"/>
</dbReference>
<dbReference type="Gene3D" id="3.40.30.10">
    <property type="entry name" value="Glutaredoxin"/>
    <property type="match status" value="1"/>
</dbReference>
<dbReference type="SUPFAM" id="SSF47616">
    <property type="entry name" value="GST C-terminal domain-like"/>
    <property type="match status" value="1"/>
</dbReference>
<dbReference type="CDD" id="cd03207">
    <property type="entry name" value="GST_C_8"/>
    <property type="match status" value="1"/>
</dbReference>
<organism evidence="2 3">
    <name type="scientific">Roseibium polysiphoniae</name>
    <dbReference type="NCBI Taxonomy" id="2571221"/>
    <lineage>
        <taxon>Bacteria</taxon>
        <taxon>Pseudomonadati</taxon>
        <taxon>Pseudomonadota</taxon>
        <taxon>Alphaproteobacteria</taxon>
        <taxon>Hyphomicrobiales</taxon>
        <taxon>Stappiaceae</taxon>
        <taxon>Roseibium</taxon>
    </lineage>
</organism>
<dbReference type="SFLD" id="SFLDG01150">
    <property type="entry name" value="Main.1:_Beta-like"/>
    <property type="match status" value="1"/>
</dbReference>
<evidence type="ECO:0000259" key="1">
    <source>
        <dbReference type="PROSITE" id="PS50404"/>
    </source>
</evidence>